<evidence type="ECO:0000313" key="3">
    <source>
        <dbReference type="EMBL" id="KAF2073749.1"/>
    </source>
</evidence>
<protein>
    <recommendedName>
        <fullName evidence="2">Ricin B lectin domain-containing protein</fullName>
    </recommendedName>
</protein>
<comment type="caution">
    <text evidence="3">The sequence shown here is derived from an EMBL/GenBank/DDBJ whole genome shotgun (WGS) entry which is preliminary data.</text>
</comment>
<gene>
    <name evidence="3" type="ORF">CYY_004951</name>
</gene>
<dbReference type="SUPFAM" id="SSF51110">
    <property type="entry name" value="alpha-D-mannose-specific plant lectins"/>
    <property type="match status" value="1"/>
</dbReference>
<evidence type="ECO:0000256" key="1">
    <source>
        <dbReference type="SAM" id="SignalP"/>
    </source>
</evidence>
<proteinExistence type="predicted"/>
<evidence type="ECO:0000259" key="2">
    <source>
        <dbReference type="SMART" id="SM00458"/>
    </source>
</evidence>
<feature type="domain" description="Ricin B lectin" evidence="2">
    <location>
        <begin position="57"/>
        <end position="176"/>
    </location>
</feature>
<dbReference type="SMART" id="SM00458">
    <property type="entry name" value="RICIN"/>
    <property type="match status" value="1"/>
</dbReference>
<dbReference type="Pfam" id="PF00652">
    <property type="entry name" value="Ricin_B_lectin"/>
    <property type="match status" value="1"/>
</dbReference>
<dbReference type="AlphaFoldDB" id="A0A8J4PXB6"/>
<dbReference type="Gene3D" id="2.80.10.50">
    <property type="match status" value="1"/>
</dbReference>
<dbReference type="InterPro" id="IPR036426">
    <property type="entry name" value="Bulb-type_lectin_dom_sf"/>
</dbReference>
<keyword evidence="4" id="KW-1185">Reference proteome</keyword>
<feature type="chain" id="PRO_5035188801" description="Ricin B lectin domain-containing protein" evidence="1">
    <location>
        <begin position="20"/>
        <end position="566"/>
    </location>
</feature>
<dbReference type="InterPro" id="IPR000772">
    <property type="entry name" value="Ricin_B_lectin"/>
</dbReference>
<name>A0A8J4PXB6_9MYCE</name>
<feature type="signal peptide" evidence="1">
    <location>
        <begin position="1"/>
        <end position="19"/>
    </location>
</feature>
<accession>A0A8J4PXB6</accession>
<dbReference type="OrthoDB" id="22673at2759"/>
<dbReference type="InterPro" id="IPR035992">
    <property type="entry name" value="Ricin_B-like_lectins"/>
</dbReference>
<dbReference type="Proteomes" id="UP000695562">
    <property type="component" value="Unassembled WGS sequence"/>
</dbReference>
<sequence>MRIHFLILSLLFLVSFSSAQQWVERVGGKCLGAHGDGQTLVMETVCPSATTHKWKMFSIVGSSIRTHSERCLDSSTNPPKLADCDENKLSQRWATRRYGSYHIISNPATKECLQVTSGQMTIAPCSRTNSAQHFTLPSTPTDPVYHPSSIPVTPNANNVAVYSIFLQAGGSSWEVGRSKLYVDQYGTLTLTHHGNIVWTSPKLSTVPVPTKGLFMHSSGRLCIGDMVGPSLWCAPNTSDRGATTFHLLPPGSYGKEWGMVLQNAAGKVVWSQFGQSIQTDSPYNLIPGTFLDGSNEYAQNYLLETQHITNGEDTLIMNQGGVLAFGNLDEEYFISSTPGSIAGPYVFWLESGNACARSYTGSPPNITPQTRYWCIAPADYSGRYLSIAQVDNGWGLILQDQDLNIVWGKIKIPSESSSYLKEPKVWTDTLKSSSLYIWLHQNGNMEAENLISGITTEIAPAQPTVGVVLCYQEEEDGRFVAFNSYQAFKNYGSWISGSFVLNSKFVWDAPCSLPPCNYCLNKEVDYYWLSPNSQSTPGNNILMASPGYPEIWIINSNGVLVYSYRL</sequence>
<dbReference type="EMBL" id="AJWJ01000185">
    <property type="protein sequence ID" value="KAF2073749.1"/>
    <property type="molecule type" value="Genomic_DNA"/>
</dbReference>
<dbReference type="SUPFAM" id="SSF50370">
    <property type="entry name" value="Ricin B-like lectins"/>
    <property type="match status" value="1"/>
</dbReference>
<evidence type="ECO:0000313" key="4">
    <source>
        <dbReference type="Proteomes" id="UP000695562"/>
    </source>
</evidence>
<keyword evidence="1" id="KW-0732">Signal</keyword>
<organism evidence="3 4">
    <name type="scientific">Polysphondylium violaceum</name>
    <dbReference type="NCBI Taxonomy" id="133409"/>
    <lineage>
        <taxon>Eukaryota</taxon>
        <taxon>Amoebozoa</taxon>
        <taxon>Evosea</taxon>
        <taxon>Eumycetozoa</taxon>
        <taxon>Dictyostelia</taxon>
        <taxon>Dictyosteliales</taxon>
        <taxon>Dictyosteliaceae</taxon>
        <taxon>Polysphondylium</taxon>
    </lineage>
</organism>
<reference evidence="3" key="1">
    <citation type="submission" date="2020-01" db="EMBL/GenBank/DDBJ databases">
        <title>Development of genomics and gene disruption for Polysphondylium violaceum indicates a role for the polyketide synthase stlB in stalk morphogenesis.</title>
        <authorList>
            <person name="Narita B."/>
            <person name="Kawabe Y."/>
            <person name="Kin K."/>
            <person name="Saito T."/>
            <person name="Gibbs R."/>
            <person name="Kuspa A."/>
            <person name="Muzny D."/>
            <person name="Queller D."/>
            <person name="Richards S."/>
            <person name="Strassman J."/>
            <person name="Sucgang R."/>
            <person name="Worley K."/>
            <person name="Schaap P."/>
        </authorList>
    </citation>
    <scope>NUCLEOTIDE SEQUENCE</scope>
    <source>
        <strain evidence="3">QSvi11</strain>
    </source>
</reference>
<dbReference type="PROSITE" id="PS50231">
    <property type="entry name" value="RICIN_B_LECTIN"/>
    <property type="match status" value="1"/>
</dbReference>